<protein>
    <submittedName>
        <fullName evidence="3">Uncharacterized protein</fullName>
    </submittedName>
</protein>
<feature type="transmembrane region" description="Helical" evidence="2">
    <location>
        <begin position="66"/>
        <end position="86"/>
    </location>
</feature>
<evidence type="ECO:0000256" key="2">
    <source>
        <dbReference type="SAM" id="Phobius"/>
    </source>
</evidence>
<evidence type="ECO:0000313" key="4">
    <source>
        <dbReference type="Proteomes" id="UP000467700"/>
    </source>
</evidence>
<feature type="region of interest" description="Disordered" evidence="1">
    <location>
        <begin position="373"/>
        <end position="406"/>
    </location>
</feature>
<evidence type="ECO:0000313" key="3">
    <source>
        <dbReference type="EMBL" id="CAA7268591.1"/>
    </source>
</evidence>
<comment type="caution">
    <text evidence="3">The sequence shown here is derived from an EMBL/GenBank/DDBJ whole genome shotgun (WGS) entry which is preliminary data.</text>
</comment>
<dbReference type="PANTHER" id="PTHR35043">
    <property type="entry name" value="TRANSCRIPTION FACTOR DOMAIN-CONTAINING PROTEIN"/>
    <property type="match status" value="1"/>
</dbReference>
<keyword evidence="2" id="KW-0472">Membrane</keyword>
<feature type="transmembrane region" description="Helical" evidence="2">
    <location>
        <begin position="25"/>
        <end position="45"/>
    </location>
</feature>
<feature type="region of interest" description="Disordered" evidence="1">
    <location>
        <begin position="246"/>
        <end position="307"/>
    </location>
</feature>
<reference evidence="3 4" key="1">
    <citation type="submission" date="2020-01" db="EMBL/GenBank/DDBJ databases">
        <authorList>
            <person name="Gupta K D."/>
        </authorList>
    </citation>
    <scope>NUCLEOTIDE SEQUENCE [LARGE SCALE GENOMIC DNA]</scope>
</reference>
<sequence length="406" mass="44845">MAYSTFLWSLGIFSPREIEEFDDRSIWSIVWSCFATIFACTWIAVHSNVPAPTDSRTRIFSRRFAIMGYVLLVPEMVILWVAHQYYGAKEIVDKYKGQGWTQTHAFFLLMGGFQLQENGVPIRALTVKEFDELYSAGRIDWPKISKEDIEDKSKADAFIKGIVLMQTGWFVLQCITRGAYKLAVTELEVVTLAFAALTTVIYTFWWHKPLDVGRAVPIELKPPEEDAEKLESAKASIISAKDVVPVASPAPNDSVSPTSDPPPHTQHISYPAPSGLGAHPQATPGMPSTEEATRSSDLLPPTSGVPLLEHLVSPSTPEQVTAAPLYDVEAGQLKAGAPTSTVSSPQATSARRTRYERFSGHVRHFRAFFRHQRHKRGLSSPSSTCSCTTPSASSSSHSRTCWSVQS</sequence>
<keyword evidence="2" id="KW-0812">Transmembrane</keyword>
<feature type="compositionally biased region" description="Low complexity" evidence="1">
    <location>
        <begin position="379"/>
        <end position="406"/>
    </location>
</feature>
<name>A0A8S0XYF4_CYCAE</name>
<evidence type="ECO:0000256" key="1">
    <source>
        <dbReference type="SAM" id="MobiDB-lite"/>
    </source>
</evidence>
<dbReference type="OrthoDB" id="9451547at2759"/>
<accession>A0A8S0XYF4</accession>
<gene>
    <name evidence="3" type="ORF">AAE3_LOCUS10586</name>
</gene>
<dbReference type="AlphaFoldDB" id="A0A8S0XYF4"/>
<dbReference type="EMBL" id="CACVBS010000068">
    <property type="protein sequence ID" value="CAA7268591.1"/>
    <property type="molecule type" value="Genomic_DNA"/>
</dbReference>
<proteinExistence type="predicted"/>
<keyword evidence="2" id="KW-1133">Transmembrane helix</keyword>
<keyword evidence="4" id="KW-1185">Reference proteome</keyword>
<dbReference type="Proteomes" id="UP000467700">
    <property type="component" value="Unassembled WGS sequence"/>
</dbReference>
<dbReference type="PANTHER" id="PTHR35043:SF7">
    <property type="entry name" value="TRANSCRIPTION FACTOR DOMAIN-CONTAINING PROTEIN"/>
    <property type="match status" value="1"/>
</dbReference>
<organism evidence="3 4">
    <name type="scientific">Cyclocybe aegerita</name>
    <name type="common">Black poplar mushroom</name>
    <name type="synonym">Agrocybe aegerita</name>
    <dbReference type="NCBI Taxonomy" id="1973307"/>
    <lineage>
        <taxon>Eukaryota</taxon>
        <taxon>Fungi</taxon>
        <taxon>Dikarya</taxon>
        <taxon>Basidiomycota</taxon>
        <taxon>Agaricomycotina</taxon>
        <taxon>Agaricomycetes</taxon>
        <taxon>Agaricomycetidae</taxon>
        <taxon>Agaricales</taxon>
        <taxon>Agaricineae</taxon>
        <taxon>Bolbitiaceae</taxon>
        <taxon>Cyclocybe</taxon>
    </lineage>
</organism>
<feature type="transmembrane region" description="Helical" evidence="2">
    <location>
        <begin position="187"/>
        <end position="206"/>
    </location>
</feature>